<keyword evidence="2" id="KW-1185">Reference proteome</keyword>
<gene>
    <name evidence="1" type="ORF">FHR69_001974</name>
</gene>
<comment type="caution">
    <text evidence="1">The sequence shown here is derived from an EMBL/GenBank/DDBJ whole genome shotgun (WGS) entry which is preliminary data.</text>
</comment>
<evidence type="ECO:0000313" key="1">
    <source>
        <dbReference type="EMBL" id="MBB2886108.1"/>
    </source>
</evidence>
<reference evidence="1" key="1">
    <citation type="submission" date="2020-08" db="EMBL/GenBank/DDBJ databases">
        <title>Plant associated metagenomes--Microbial community diversity and host control of community assembly across model and emerging plant ecological genomics systems.</title>
        <authorList>
            <person name="Dangl J."/>
        </authorList>
    </citation>
    <scope>NUCLEOTIDE SEQUENCE</scope>
    <source>
        <strain evidence="1">KD5</strain>
    </source>
</reference>
<organism evidence="1 2">
    <name type="scientific">Pseudomonas umsongensis</name>
    <dbReference type="NCBI Taxonomy" id="198618"/>
    <lineage>
        <taxon>Bacteria</taxon>
        <taxon>Pseudomonadati</taxon>
        <taxon>Pseudomonadota</taxon>
        <taxon>Gammaproteobacteria</taxon>
        <taxon>Pseudomonadales</taxon>
        <taxon>Pseudomonadaceae</taxon>
        <taxon>Pseudomonas</taxon>
    </lineage>
</organism>
<dbReference type="Proteomes" id="UP000589818">
    <property type="component" value="Unassembled WGS sequence"/>
</dbReference>
<dbReference type="EMBL" id="JACHVR010000001">
    <property type="protein sequence ID" value="MBB2886108.1"/>
    <property type="molecule type" value="Genomic_DNA"/>
</dbReference>
<sequence>MLFTQPLDTQTHGLTRTQKDQSPCITFLLAVSVDFQPQVQRVRINDFILSDQPWADRTERIEAFAFVPNAGPAALLQR</sequence>
<accession>A0ACC5MBX6</accession>
<name>A0ACC5MBX6_9PSED</name>
<evidence type="ECO:0000313" key="2">
    <source>
        <dbReference type="Proteomes" id="UP000589818"/>
    </source>
</evidence>
<proteinExistence type="predicted"/>
<protein>
    <submittedName>
        <fullName evidence="1">Uncharacterized protein</fullName>
    </submittedName>
</protein>